<evidence type="ECO:0000313" key="1">
    <source>
        <dbReference type="EMBL" id="KAJ1153885.1"/>
    </source>
</evidence>
<gene>
    <name evidence="1" type="ORF">NDU88_006643</name>
</gene>
<dbReference type="EMBL" id="JANPWB010000009">
    <property type="protein sequence ID" value="KAJ1153885.1"/>
    <property type="molecule type" value="Genomic_DNA"/>
</dbReference>
<sequence length="67" mass="7306">MKSSAVWYRGFIAGPERGHIESWKKEKCDLCEPGNVKIAAPILLGPSSENAGPEWVQEITSIVAPLI</sequence>
<organism evidence="1 2">
    <name type="scientific">Pleurodeles waltl</name>
    <name type="common">Iberian ribbed newt</name>
    <dbReference type="NCBI Taxonomy" id="8319"/>
    <lineage>
        <taxon>Eukaryota</taxon>
        <taxon>Metazoa</taxon>
        <taxon>Chordata</taxon>
        <taxon>Craniata</taxon>
        <taxon>Vertebrata</taxon>
        <taxon>Euteleostomi</taxon>
        <taxon>Amphibia</taxon>
        <taxon>Batrachia</taxon>
        <taxon>Caudata</taxon>
        <taxon>Salamandroidea</taxon>
        <taxon>Salamandridae</taxon>
        <taxon>Pleurodelinae</taxon>
        <taxon>Pleurodeles</taxon>
    </lineage>
</organism>
<name>A0AAV7RPE2_PLEWA</name>
<proteinExistence type="predicted"/>
<protein>
    <submittedName>
        <fullName evidence="1">Uncharacterized protein</fullName>
    </submittedName>
</protein>
<dbReference type="Proteomes" id="UP001066276">
    <property type="component" value="Chromosome 5"/>
</dbReference>
<accession>A0AAV7RPE2</accession>
<reference evidence="1" key="1">
    <citation type="journal article" date="2022" name="bioRxiv">
        <title>Sequencing and chromosome-scale assembly of the giantPleurodeles waltlgenome.</title>
        <authorList>
            <person name="Brown T."/>
            <person name="Elewa A."/>
            <person name="Iarovenko S."/>
            <person name="Subramanian E."/>
            <person name="Araus A.J."/>
            <person name="Petzold A."/>
            <person name="Susuki M."/>
            <person name="Suzuki K.-i.T."/>
            <person name="Hayashi T."/>
            <person name="Toyoda A."/>
            <person name="Oliveira C."/>
            <person name="Osipova E."/>
            <person name="Leigh N.D."/>
            <person name="Simon A."/>
            <person name="Yun M.H."/>
        </authorList>
    </citation>
    <scope>NUCLEOTIDE SEQUENCE</scope>
    <source>
        <strain evidence="1">20211129_DDA</strain>
        <tissue evidence="1">Liver</tissue>
    </source>
</reference>
<keyword evidence="2" id="KW-1185">Reference proteome</keyword>
<dbReference type="AlphaFoldDB" id="A0AAV7RPE2"/>
<comment type="caution">
    <text evidence="1">The sequence shown here is derived from an EMBL/GenBank/DDBJ whole genome shotgun (WGS) entry which is preliminary data.</text>
</comment>
<evidence type="ECO:0000313" key="2">
    <source>
        <dbReference type="Proteomes" id="UP001066276"/>
    </source>
</evidence>